<dbReference type="Proteomes" id="UP000472676">
    <property type="component" value="Unassembled WGS sequence"/>
</dbReference>
<reference evidence="1 2" key="1">
    <citation type="journal article" date="2014" name="Int. J. Syst. Evol. Microbiol.">
        <title>Solimonas terrae sp. nov., isolated from soil.</title>
        <authorList>
            <person name="Kim S.J."/>
            <person name="Moon J.Y."/>
            <person name="Weon H.Y."/>
            <person name="Ahn J.H."/>
            <person name="Chen W.M."/>
            <person name="Kwon S.W."/>
        </authorList>
    </citation>
    <scope>NUCLEOTIDE SEQUENCE [LARGE SCALE GENOMIC DNA]</scope>
    <source>
        <strain evidence="1 2">KIS83-12</strain>
    </source>
</reference>
<sequence length="218" mass="23327">MSKARANDAAHLAELKKRAAAGEELSDDDVRALIAESSRVNKLVEDFEHDLASVELECSYTKNPITGVEGFPLQYSYSADKLITPEDRAELGPRNRGRPKLVSYALLALEVARGQLSGGKAVRTSYKGGAKNTPQNAFQKFKEIVVPAAKENAFAEVEEKTLKAMRSLASLNNCVTSDVALIASNAGITADACEAAITSLSSEGRITEVQGGWLLAVE</sequence>
<comment type="caution">
    <text evidence="1">The sequence shown here is derived from an EMBL/GenBank/DDBJ whole genome shotgun (WGS) entry which is preliminary data.</text>
</comment>
<dbReference type="AlphaFoldDB" id="A0A6M2BMI0"/>
<accession>A0A6M2BMI0</accession>
<dbReference type="EMBL" id="JAAMOW010000001">
    <property type="protein sequence ID" value="NGY03451.1"/>
    <property type="molecule type" value="Genomic_DNA"/>
</dbReference>
<gene>
    <name evidence="1" type="ORF">G7Y85_01595</name>
</gene>
<evidence type="ECO:0000313" key="1">
    <source>
        <dbReference type="EMBL" id="NGY03451.1"/>
    </source>
</evidence>
<proteinExistence type="predicted"/>
<keyword evidence="2" id="KW-1185">Reference proteome</keyword>
<dbReference type="RefSeq" id="WP_166250870.1">
    <property type="nucleotide sequence ID" value="NZ_JAAMOW010000001.1"/>
</dbReference>
<evidence type="ECO:0000313" key="2">
    <source>
        <dbReference type="Proteomes" id="UP000472676"/>
    </source>
</evidence>
<organism evidence="1 2">
    <name type="scientific">Solimonas terrae</name>
    <dbReference type="NCBI Taxonomy" id="1396819"/>
    <lineage>
        <taxon>Bacteria</taxon>
        <taxon>Pseudomonadati</taxon>
        <taxon>Pseudomonadota</taxon>
        <taxon>Gammaproteobacteria</taxon>
        <taxon>Nevskiales</taxon>
        <taxon>Nevskiaceae</taxon>
        <taxon>Solimonas</taxon>
    </lineage>
</organism>
<name>A0A6M2BMI0_9GAMM</name>
<protein>
    <submittedName>
        <fullName evidence="1">Uncharacterized protein</fullName>
    </submittedName>
</protein>